<reference evidence="2 3" key="1">
    <citation type="journal article" date="2021" name="Elife">
        <title>Chloroplast acquisition without the gene transfer in kleptoplastic sea slugs, Plakobranchus ocellatus.</title>
        <authorList>
            <person name="Maeda T."/>
            <person name="Takahashi S."/>
            <person name="Yoshida T."/>
            <person name="Shimamura S."/>
            <person name="Takaki Y."/>
            <person name="Nagai Y."/>
            <person name="Toyoda A."/>
            <person name="Suzuki Y."/>
            <person name="Arimoto A."/>
            <person name="Ishii H."/>
            <person name="Satoh N."/>
            <person name="Nishiyama T."/>
            <person name="Hasebe M."/>
            <person name="Maruyama T."/>
            <person name="Minagawa J."/>
            <person name="Obokata J."/>
            <person name="Shigenobu S."/>
        </authorList>
    </citation>
    <scope>NUCLEOTIDE SEQUENCE [LARGE SCALE GENOMIC DNA]</scope>
</reference>
<keyword evidence="3" id="KW-1185">Reference proteome</keyword>
<gene>
    <name evidence="2" type="ORF">ElyMa_006854900</name>
</gene>
<feature type="non-terminal residue" evidence="2">
    <location>
        <position position="145"/>
    </location>
</feature>
<accession>A0AAV4JCM2</accession>
<dbReference type="EMBL" id="BMAT01013707">
    <property type="protein sequence ID" value="GFS18717.1"/>
    <property type="molecule type" value="Genomic_DNA"/>
</dbReference>
<evidence type="ECO:0000313" key="2">
    <source>
        <dbReference type="EMBL" id="GFS18717.1"/>
    </source>
</evidence>
<dbReference type="Proteomes" id="UP000762676">
    <property type="component" value="Unassembled WGS sequence"/>
</dbReference>
<name>A0AAV4JCM2_9GAST</name>
<comment type="caution">
    <text evidence="2">The sequence shown here is derived from an EMBL/GenBank/DDBJ whole genome shotgun (WGS) entry which is preliminary data.</text>
</comment>
<protein>
    <submittedName>
        <fullName evidence="2">Uncharacterized protein</fullName>
    </submittedName>
</protein>
<organism evidence="2 3">
    <name type="scientific">Elysia marginata</name>
    <dbReference type="NCBI Taxonomy" id="1093978"/>
    <lineage>
        <taxon>Eukaryota</taxon>
        <taxon>Metazoa</taxon>
        <taxon>Spiralia</taxon>
        <taxon>Lophotrochozoa</taxon>
        <taxon>Mollusca</taxon>
        <taxon>Gastropoda</taxon>
        <taxon>Heterobranchia</taxon>
        <taxon>Euthyneura</taxon>
        <taxon>Panpulmonata</taxon>
        <taxon>Sacoglossa</taxon>
        <taxon>Placobranchoidea</taxon>
        <taxon>Plakobranchidae</taxon>
        <taxon>Elysia</taxon>
    </lineage>
</organism>
<evidence type="ECO:0000256" key="1">
    <source>
        <dbReference type="SAM" id="MobiDB-lite"/>
    </source>
</evidence>
<sequence>MASSINSTNRDTTTLNMPSSINSTNGDATTLNIARKDRVDECVTTLRVANKNNLNKDDTRDPSFCQQVCSSRMLVFVLLQFSIVTCGLPRTTFNMAFVCSASRRLQALEMVNRSGPSSLHHGQPALADQLWSNGSARHNNAGAEQ</sequence>
<proteinExistence type="predicted"/>
<feature type="region of interest" description="Disordered" evidence="1">
    <location>
        <begin position="1"/>
        <end position="27"/>
    </location>
</feature>
<evidence type="ECO:0000313" key="3">
    <source>
        <dbReference type="Proteomes" id="UP000762676"/>
    </source>
</evidence>
<dbReference type="AlphaFoldDB" id="A0AAV4JCM2"/>